<dbReference type="EMBL" id="CAWUPB010000351">
    <property type="protein sequence ID" value="CAK7324572.1"/>
    <property type="molecule type" value="Genomic_DNA"/>
</dbReference>
<proteinExistence type="predicted"/>
<name>A0AAV1QS38_9ROSI</name>
<keyword evidence="2" id="KW-1185">Reference proteome</keyword>
<dbReference type="AlphaFoldDB" id="A0AAV1QS38"/>
<sequence length="128" mass="14091">MHRELDLDWLLIKIDGRCGACGMDRLIGGGTRDRGLAWKRHAHGSPKGGVSTMMLTSEACEVRCSHGWLGGGMHVGVDKRGIRWVLGVMVGRHARGVLWLGGMDMCSVRRWRHAHTLAGKGLGEHRVM</sequence>
<comment type="caution">
    <text evidence="1">The sequence shown here is derived from an EMBL/GenBank/DDBJ whole genome shotgun (WGS) entry which is preliminary data.</text>
</comment>
<reference evidence="1 2" key="1">
    <citation type="submission" date="2024-01" db="EMBL/GenBank/DDBJ databases">
        <authorList>
            <person name="Waweru B."/>
        </authorList>
    </citation>
    <scope>NUCLEOTIDE SEQUENCE [LARGE SCALE GENOMIC DNA]</scope>
</reference>
<accession>A0AAV1QS38</accession>
<protein>
    <submittedName>
        <fullName evidence="1">Uncharacterized protein</fullName>
    </submittedName>
</protein>
<organism evidence="1 2">
    <name type="scientific">Dovyalis caffra</name>
    <dbReference type="NCBI Taxonomy" id="77055"/>
    <lineage>
        <taxon>Eukaryota</taxon>
        <taxon>Viridiplantae</taxon>
        <taxon>Streptophyta</taxon>
        <taxon>Embryophyta</taxon>
        <taxon>Tracheophyta</taxon>
        <taxon>Spermatophyta</taxon>
        <taxon>Magnoliopsida</taxon>
        <taxon>eudicotyledons</taxon>
        <taxon>Gunneridae</taxon>
        <taxon>Pentapetalae</taxon>
        <taxon>rosids</taxon>
        <taxon>fabids</taxon>
        <taxon>Malpighiales</taxon>
        <taxon>Salicaceae</taxon>
        <taxon>Flacourtieae</taxon>
        <taxon>Dovyalis</taxon>
    </lineage>
</organism>
<evidence type="ECO:0000313" key="1">
    <source>
        <dbReference type="EMBL" id="CAK7324572.1"/>
    </source>
</evidence>
<dbReference type="Proteomes" id="UP001314170">
    <property type="component" value="Unassembled WGS sequence"/>
</dbReference>
<evidence type="ECO:0000313" key="2">
    <source>
        <dbReference type="Proteomes" id="UP001314170"/>
    </source>
</evidence>
<gene>
    <name evidence="1" type="ORF">DCAF_LOCUS2220</name>
</gene>